<dbReference type="InterPro" id="IPR044235">
    <property type="entry name" value="RNFT1/2"/>
</dbReference>
<dbReference type="Proteomes" id="UP000663879">
    <property type="component" value="Unassembled WGS sequence"/>
</dbReference>
<dbReference type="InterPro" id="IPR013083">
    <property type="entry name" value="Znf_RING/FYVE/PHD"/>
</dbReference>
<dbReference type="GO" id="GO:1904294">
    <property type="term" value="P:positive regulation of ERAD pathway"/>
    <property type="evidence" value="ECO:0007669"/>
    <property type="project" value="InterPro"/>
</dbReference>
<dbReference type="PROSITE" id="PS00518">
    <property type="entry name" value="ZF_RING_1"/>
    <property type="match status" value="1"/>
</dbReference>
<evidence type="ECO:0000256" key="11">
    <source>
        <dbReference type="SAM" id="Phobius"/>
    </source>
</evidence>
<feature type="domain" description="RING-type" evidence="12">
    <location>
        <begin position="313"/>
        <end position="351"/>
    </location>
</feature>
<evidence type="ECO:0000256" key="4">
    <source>
        <dbReference type="ARBA" id="ARBA00022771"/>
    </source>
</evidence>
<dbReference type="SMART" id="SM00184">
    <property type="entry name" value="RING"/>
    <property type="match status" value="1"/>
</dbReference>
<feature type="transmembrane region" description="Helical" evidence="11">
    <location>
        <begin position="188"/>
        <end position="214"/>
    </location>
</feature>
<keyword evidence="6" id="KW-0862">Zinc</keyword>
<keyword evidence="7 11" id="KW-1133">Transmembrane helix</keyword>
<keyword evidence="5" id="KW-0833">Ubl conjugation pathway</keyword>
<dbReference type="Gene3D" id="3.30.40.10">
    <property type="entry name" value="Zinc/RING finger domain, C3HC4 (zinc finger)"/>
    <property type="match status" value="1"/>
</dbReference>
<reference evidence="13" key="1">
    <citation type="submission" date="2021-02" db="EMBL/GenBank/DDBJ databases">
        <authorList>
            <person name="Nowell W R."/>
        </authorList>
    </citation>
    <scope>NUCLEOTIDE SEQUENCE</scope>
    <source>
        <strain evidence="13">Ploen Becks lab</strain>
    </source>
</reference>
<feature type="transmembrane region" description="Helical" evidence="11">
    <location>
        <begin position="106"/>
        <end position="126"/>
    </location>
</feature>
<evidence type="ECO:0000256" key="3">
    <source>
        <dbReference type="ARBA" id="ARBA00022723"/>
    </source>
</evidence>
<dbReference type="InterPro" id="IPR001841">
    <property type="entry name" value="Znf_RING"/>
</dbReference>
<keyword evidence="4 9" id="KW-0863">Zinc-finger</keyword>
<evidence type="ECO:0000313" key="14">
    <source>
        <dbReference type="Proteomes" id="UP000663879"/>
    </source>
</evidence>
<keyword evidence="2 11" id="KW-0812">Transmembrane</keyword>
<feature type="compositionally biased region" description="Low complexity" evidence="10">
    <location>
        <begin position="55"/>
        <end position="82"/>
    </location>
</feature>
<accession>A0A813MKB0</accession>
<comment type="caution">
    <text evidence="13">The sequence shown here is derived from an EMBL/GenBank/DDBJ whole genome shotgun (WGS) entry which is preliminary data.</text>
</comment>
<evidence type="ECO:0000256" key="10">
    <source>
        <dbReference type="SAM" id="MobiDB-lite"/>
    </source>
</evidence>
<sequence length="373" mass="43316">MSRNSNNSNFSDQITNPVNQIQNELRGYIPQESETVINMLNPNNFNNLINDAVNNQQQQQQQNQQNSENEQAQNQQPPESNPGIGPMIARTLQTSFPFVLIGLVKLLHQHFFGFLIVLGFLVTQHYANKILVDQIQLKDKKSNKKLVLLIGYLLVHITIFYQIFKENNLENCLIFLSPDVKKMDTWNLIWIVMCSDTIFKFLVICIKALFTIFAENLVSIQTRGNIFSTIETFGLFYRCLIPIHPWILFIFFFEDNDQSPKTLPLFLCIFYIIFKLNQIYNAVNELLQSIRDLLLSIPYGTTPVVSNMDDVLCPICQDKLKKPINLKCQHIFCQDCVCTWLDKENSCPMCRTKIFVKKPKFRDGSTSFSIQWF</sequence>
<dbReference type="GO" id="GO:0008270">
    <property type="term" value="F:zinc ion binding"/>
    <property type="evidence" value="ECO:0007669"/>
    <property type="project" value="UniProtKB-KW"/>
</dbReference>
<name>A0A813MKB0_9BILA</name>
<dbReference type="SUPFAM" id="SSF57850">
    <property type="entry name" value="RING/U-box"/>
    <property type="match status" value="1"/>
</dbReference>
<comment type="subcellular location">
    <subcellularLocation>
        <location evidence="1">Membrane</location>
        <topology evidence="1">Multi-pass membrane protein</topology>
    </subcellularLocation>
</comment>
<dbReference type="OrthoDB" id="9049620at2759"/>
<gene>
    <name evidence="13" type="ORF">OXX778_LOCUS2196</name>
</gene>
<dbReference type="Pfam" id="PF13923">
    <property type="entry name" value="zf-C3HC4_2"/>
    <property type="match status" value="1"/>
</dbReference>
<keyword evidence="14" id="KW-1185">Reference proteome</keyword>
<feature type="transmembrane region" description="Helical" evidence="11">
    <location>
        <begin position="146"/>
        <end position="164"/>
    </location>
</feature>
<dbReference type="PANTHER" id="PTHR15860">
    <property type="entry name" value="UNCHARACTERIZED RING FINGER-CONTAINING PROTEIN"/>
    <property type="match status" value="1"/>
</dbReference>
<dbReference type="EMBL" id="CAJNOC010000164">
    <property type="protein sequence ID" value="CAF0721520.1"/>
    <property type="molecule type" value="Genomic_DNA"/>
</dbReference>
<dbReference type="GO" id="GO:0061630">
    <property type="term" value="F:ubiquitin protein ligase activity"/>
    <property type="evidence" value="ECO:0007669"/>
    <property type="project" value="InterPro"/>
</dbReference>
<evidence type="ECO:0000256" key="2">
    <source>
        <dbReference type="ARBA" id="ARBA00022692"/>
    </source>
</evidence>
<protein>
    <recommendedName>
        <fullName evidence="12">RING-type domain-containing protein</fullName>
    </recommendedName>
</protein>
<proteinExistence type="predicted"/>
<evidence type="ECO:0000256" key="8">
    <source>
        <dbReference type="ARBA" id="ARBA00023136"/>
    </source>
</evidence>
<dbReference type="GO" id="GO:0016020">
    <property type="term" value="C:membrane"/>
    <property type="evidence" value="ECO:0007669"/>
    <property type="project" value="UniProtKB-SubCell"/>
</dbReference>
<dbReference type="PROSITE" id="PS50089">
    <property type="entry name" value="ZF_RING_2"/>
    <property type="match status" value="1"/>
</dbReference>
<evidence type="ECO:0000313" key="13">
    <source>
        <dbReference type="EMBL" id="CAF0721520.1"/>
    </source>
</evidence>
<evidence type="ECO:0000256" key="7">
    <source>
        <dbReference type="ARBA" id="ARBA00022989"/>
    </source>
</evidence>
<dbReference type="AlphaFoldDB" id="A0A813MKB0"/>
<feature type="region of interest" description="Disordered" evidence="10">
    <location>
        <begin position="55"/>
        <end position="86"/>
    </location>
</feature>
<feature type="transmembrane region" description="Helical" evidence="11">
    <location>
        <begin position="235"/>
        <end position="252"/>
    </location>
</feature>
<evidence type="ECO:0000256" key="1">
    <source>
        <dbReference type="ARBA" id="ARBA00004141"/>
    </source>
</evidence>
<organism evidence="13 14">
    <name type="scientific">Brachionus calyciflorus</name>
    <dbReference type="NCBI Taxonomy" id="104777"/>
    <lineage>
        <taxon>Eukaryota</taxon>
        <taxon>Metazoa</taxon>
        <taxon>Spiralia</taxon>
        <taxon>Gnathifera</taxon>
        <taxon>Rotifera</taxon>
        <taxon>Eurotatoria</taxon>
        <taxon>Monogononta</taxon>
        <taxon>Pseudotrocha</taxon>
        <taxon>Ploima</taxon>
        <taxon>Brachionidae</taxon>
        <taxon>Brachionus</taxon>
    </lineage>
</organism>
<evidence type="ECO:0000256" key="5">
    <source>
        <dbReference type="ARBA" id="ARBA00022786"/>
    </source>
</evidence>
<evidence type="ECO:0000256" key="9">
    <source>
        <dbReference type="PROSITE-ProRule" id="PRU00175"/>
    </source>
</evidence>
<dbReference type="InterPro" id="IPR017907">
    <property type="entry name" value="Znf_RING_CS"/>
</dbReference>
<keyword evidence="8 11" id="KW-0472">Membrane</keyword>
<evidence type="ECO:0000259" key="12">
    <source>
        <dbReference type="PROSITE" id="PS50089"/>
    </source>
</evidence>
<keyword evidence="3" id="KW-0479">Metal-binding</keyword>
<dbReference type="PANTHER" id="PTHR15860:SF0">
    <property type="entry name" value="LP20373P"/>
    <property type="match status" value="1"/>
</dbReference>
<evidence type="ECO:0000256" key="6">
    <source>
        <dbReference type="ARBA" id="ARBA00022833"/>
    </source>
</evidence>
<feature type="transmembrane region" description="Helical" evidence="11">
    <location>
        <begin position="264"/>
        <end position="283"/>
    </location>
</feature>